<gene>
    <name evidence="2" type="ORF">BG011_006641</name>
</gene>
<dbReference type="EMBL" id="JAAAJA010000489">
    <property type="protein sequence ID" value="KAG0252940.1"/>
    <property type="molecule type" value="Genomic_DNA"/>
</dbReference>
<feature type="region of interest" description="Disordered" evidence="1">
    <location>
        <begin position="352"/>
        <end position="410"/>
    </location>
</feature>
<evidence type="ECO:0000313" key="3">
    <source>
        <dbReference type="Proteomes" id="UP000726737"/>
    </source>
</evidence>
<feature type="compositionally biased region" description="Basic and acidic residues" evidence="1">
    <location>
        <begin position="386"/>
        <end position="395"/>
    </location>
</feature>
<keyword evidence="3" id="KW-1185">Reference proteome</keyword>
<feature type="compositionally biased region" description="Basic and acidic residues" evidence="1">
    <location>
        <begin position="279"/>
        <end position="295"/>
    </location>
</feature>
<organism evidence="2 3">
    <name type="scientific">Mortierella polycephala</name>
    <dbReference type="NCBI Taxonomy" id="41804"/>
    <lineage>
        <taxon>Eukaryota</taxon>
        <taxon>Fungi</taxon>
        <taxon>Fungi incertae sedis</taxon>
        <taxon>Mucoromycota</taxon>
        <taxon>Mortierellomycotina</taxon>
        <taxon>Mortierellomycetes</taxon>
        <taxon>Mortierellales</taxon>
        <taxon>Mortierellaceae</taxon>
        <taxon>Mortierella</taxon>
    </lineage>
</organism>
<sequence>MDISPSELPVSTATSSRPASGTSNASYSPRAATYSPALLSMGEPSKRVRRDSQSNLAIEYSFGHQLRLQQQYQQQQQLQLRMRQQQLKEPSSPHLSYQEDLHRLKLKDQQMRAQEMQSKLVIERSQQEQELWGQRMLTQTKPRDETTRQPPVPPQIPSNVQVGNERTESIRRKEREKEEKRLLEEQERRVMVQAEILLREQSRLKELREQQQERQREQAEQKLQRQKEMQLKWKQEEEERRRKEEQRQKEVKAYLSKEELQMLEQHNEEKELQQQLELRQAEQRWKEEQQLEQQRRMQQQKSQWHPRSTSKVRTVKPQGGMTLSQLQAHRQDSLMDSKAISHGRIHMGLAPEHQSSHRHSIQDQPTLQSGSSYPQRMHPYQSPHPPRLDQDRSETGTRSQPTGSKELQAQVMLPRGPSMTFIRQSLPAAQGKAPASILTSAKVTEQAPNHPKERDYRLVGYPAQPPKEYKAVTEEHRRTQQQRAQDPSDPSYGSH</sequence>
<evidence type="ECO:0000256" key="1">
    <source>
        <dbReference type="SAM" id="MobiDB-lite"/>
    </source>
</evidence>
<feature type="region of interest" description="Disordered" evidence="1">
    <location>
        <begin position="138"/>
        <end position="182"/>
    </location>
</feature>
<feature type="compositionally biased region" description="Basic and acidic residues" evidence="1">
    <location>
        <begin position="165"/>
        <end position="182"/>
    </location>
</feature>
<dbReference type="Proteomes" id="UP000726737">
    <property type="component" value="Unassembled WGS sequence"/>
</dbReference>
<feature type="compositionally biased region" description="Polar residues" evidence="1">
    <location>
        <begin position="437"/>
        <end position="447"/>
    </location>
</feature>
<feature type="compositionally biased region" description="Polar residues" evidence="1">
    <location>
        <begin position="396"/>
        <end position="407"/>
    </location>
</feature>
<comment type="caution">
    <text evidence="2">The sequence shown here is derived from an EMBL/GenBank/DDBJ whole genome shotgun (WGS) entry which is preliminary data.</text>
</comment>
<feature type="region of interest" description="Disordered" evidence="1">
    <location>
        <begin position="1"/>
        <end position="52"/>
    </location>
</feature>
<feature type="region of interest" description="Disordered" evidence="1">
    <location>
        <begin position="268"/>
        <end position="317"/>
    </location>
</feature>
<accession>A0A9P6PVG3</accession>
<name>A0A9P6PVG3_9FUNG</name>
<feature type="region of interest" description="Disordered" evidence="1">
    <location>
        <begin position="228"/>
        <end position="249"/>
    </location>
</feature>
<evidence type="ECO:0000313" key="2">
    <source>
        <dbReference type="EMBL" id="KAG0252940.1"/>
    </source>
</evidence>
<feature type="region of interest" description="Disordered" evidence="1">
    <location>
        <begin position="430"/>
        <end position="495"/>
    </location>
</feature>
<protein>
    <submittedName>
        <fullName evidence="2">Uncharacterized protein</fullName>
    </submittedName>
</protein>
<feature type="compositionally biased region" description="Basic and acidic residues" evidence="1">
    <location>
        <begin position="467"/>
        <end position="478"/>
    </location>
</feature>
<feature type="compositionally biased region" description="Polar residues" evidence="1">
    <location>
        <begin position="9"/>
        <end position="27"/>
    </location>
</feature>
<proteinExistence type="predicted"/>
<dbReference type="AlphaFoldDB" id="A0A9P6PVG3"/>
<feature type="compositionally biased region" description="Polar residues" evidence="1">
    <location>
        <begin position="362"/>
        <end position="374"/>
    </location>
</feature>
<reference evidence="2" key="1">
    <citation type="journal article" date="2020" name="Fungal Divers.">
        <title>Resolving the Mortierellaceae phylogeny through synthesis of multi-gene phylogenetics and phylogenomics.</title>
        <authorList>
            <person name="Vandepol N."/>
            <person name="Liber J."/>
            <person name="Desiro A."/>
            <person name="Na H."/>
            <person name="Kennedy M."/>
            <person name="Barry K."/>
            <person name="Grigoriev I.V."/>
            <person name="Miller A.N."/>
            <person name="O'Donnell K."/>
            <person name="Stajich J.E."/>
            <person name="Bonito G."/>
        </authorList>
    </citation>
    <scope>NUCLEOTIDE SEQUENCE</scope>
    <source>
        <strain evidence="2">KOD948</strain>
    </source>
</reference>